<evidence type="ECO:0000313" key="2">
    <source>
        <dbReference type="EMBL" id="GAC08532.1"/>
    </source>
</evidence>
<gene>
    <name evidence="2" type="ORF">GCHA_0569</name>
</gene>
<dbReference type="EMBL" id="BAEM01000007">
    <property type="protein sequence ID" value="GAC08532.1"/>
    <property type="molecule type" value="Genomic_DNA"/>
</dbReference>
<dbReference type="Proteomes" id="UP000006320">
    <property type="component" value="Unassembled WGS sequence"/>
</dbReference>
<comment type="caution">
    <text evidence="2">The sequence shown here is derived from an EMBL/GenBank/DDBJ whole genome shotgun (WGS) entry which is preliminary data.</text>
</comment>
<organism evidence="2 3">
    <name type="scientific">Paraglaciecola chathamensis S18K6</name>
    <dbReference type="NCBI Taxonomy" id="1127672"/>
    <lineage>
        <taxon>Bacteria</taxon>
        <taxon>Pseudomonadati</taxon>
        <taxon>Pseudomonadota</taxon>
        <taxon>Gammaproteobacteria</taxon>
        <taxon>Alteromonadales</taxon>
        <taxon>Alteromonadaceae</taxon>
        <taxon>Paraglaciecola</taxon>
    </lineage>
</organism>
<dbReference type="Pfam" id="PF08281">
    <property type="entry name" value="Sigma70_r4_2"/>
    <property type="match status" value="1"/>
</dbReference>
<dbReference type="InterPro" id="IPR013324">
    <property type="entry name" value="RNA_pol_sigma_r3/r4-like"/>
</dbReference>
<dbReference type="GO" id="GO:0003677">
    <property type="term" value="F:DNA binding"/>
    <property type="evidence" value="ECO:0007669"/>
    <property type="project" value="InterPro"/>
</dbReference>
<evidence type="ECO:0000259" key="1">
    <source>
        <dbReference type="Pfam" id="PF08281"/>
    </source>
</evidence>
<accession>A0AAV3UTV8</accession>
<protein>
    <recommendedName>
        <fullName evidence="1">RNA polymerase sigma factor 70 region 4 type 2 domain-containing protein</fullName>
    </recommendedName>
</protein>
<dbReference type="AlphaFoldDB" id="A0AAV3UTV8"/>
<feature type="domain" description="RNA polymerase sigma factor 70 region 4 type 2" evidence="1">
    <location>
        <begin position="172"/>
        <end position="208"/>
    </location>
</feature>
<dbReference type="Gene3D" id="1.10.10.10">
    <property type="entry name" value="Winged helix-like DNA-binding domain superfamily/Winged helix DNA-binding domain"/>
    <property type="match status" value="1"/>
</dbReference>
<dbReference type="GO" id="GO:0016987">
    <property type="term" value="F:sigma factor activity"/>
    <property type="evidence" value="ECO:0007669"/>
    <property type="project" value="InterPro"/>
</dbReference>
<dbReference type="InterPro" id="IPR013249">
    <property type="entry name" value="RNA_pol_sigma70_r4_t2"/>
</dbReference>
<sequence length="214" mass="24320">MKPTTVEDAAALISINEGFIKKTEALVRNNLGSHIKNSNVYFEIASEARADAVEKLLKIIKRKGKSWPLYEQALSSYGEEDCLTTKYLYTSVRRYTTTRQYFWGKDKETGIPRYKARLTGPSSIDESEGQSHDDWLETLLEANNSNQKALDKQLSDVLEVLNKSDIPSELLEIVKMRGEGKTYPEIAEKLNMSKDAVRMKFNRAKSTLLETSEL</sequence>
<name>A0AAV3UTV8_9ALTE</name>
<dbReference type="GO" id="GO:0006352">
    <property type="term" value="P:DNA-templated transcription initiation"/>
    <property type="evidence" value="ECO:0007669"/>
    <property type="project" value="InterPro"/>
</dbReference>
<dbReference type="SUPFAM" id="SSF88659">
    <property type="entry name" value="Sigma3 and sigma4 domains of RNA polymerase sigma factors"/>
    <property type="match status" value="1"/>
</dbReference>
<dbReference type="RefSeq" id="WP_007984763.1">
    <property type="nucleotide sequence ID" value="NZ_BAEM01000007.1"/>
</dbReference>
<dbReference type="InterPro" id="IPR036388">
    <property type="entry name" value="WH-like_DNA-bd_sf"/>
</dbReference>
<proteinExistence type="predicted"/>
<evidence type="ECO:0000313" key="3">
    <source>
        <dbReference type="Proteomes" id="UP000006320"/>
    </source>
</evidence>
<reference evidence="2 3" key="1">
    <citation type="journal article" date="2017" name="Antonie Van Leeuwenhoek">
        <title>Rhizobium rhizosphaerae sp. nov., a novel species isolated from rice rhizosphere.</title>
        <authorList>
            <person name="Zhao J.J."/>
            <person name="Zhang J."/>
            <person name="Zhang R.J."/>
            <person name="Zhang C.W."/>
            <person name="Yin H.Q."/>
            <person name="Zhang X.X."/>
        </authorList>
    </citation>
    <scope>NUCLEOTIDE SEQUENCE [LARGE SCALE GENOMIC DNA]</scope>
    <source>
        <strain evidence="2 3">S18K6</strain>
    </source>
</reference>